<feature type="region of interest" description="Disordered" evidence="9">
    <location>
        <begin position="197"/>
        <end position="250"/>
    </location>
</feature>
<keyword evidence="3" id="KW-0805">Transcription regulation</keyword>
<keyword evidence="2" id="KW-0936">Ethylene signaling pathway</keyword>
<dbReference type="GO" id="GO:0003677">
    <property type="term" value="F:DNA binding"/>
    <property type="evidence" value="ECO:0007669"/>
    <property type="project" value="UniProtKB-KW"/>
</dbReference>
<keyword evidence="5" id="KW-0010">Activator</keyword>
<evidence type="ECO:0000313" key="11">
    <source>
        <dbReference type="EMBL" id="GKV40091.1"/>
    </source>
</evidence>
<dbReference type="PANTHER" id="PTHR31194:SF218">
    <property type="entry name" value="AP2_ERF DOMAIN-CONTAINING PROTEIN"/>
    <property type="match status" value="1"/>
</dbReference>
<evidence type="ECO:0000313" key="12">
    <source>
        <dbReference type="Proteomes" id="UP001054252"/>
    </source>
</evidence>
<feature type="compositionally biased region" description="Polar residues" evidence="9">
    <location>
        <begin position="221"/>
        <end position="244"/>
    </location>
</feature>
<keyword evidence="7" id="KW-0539">Nucleus</keyword>
<gene>
    <name evidence="11" type="ORF">SLEP1_g47763</name>
</gene>
<dbReference type="GO" id="GO:0005634">
    <property type="term" value="C:nucleus"/>
    <property type="evidence" value="ECO:0007669"/>
    <property type="project" value="UniProtKB-SubCell"/>
</dbReference>
<evidence type="ECO:0000256" key="1">
    <source>
        <dbReference type="ARBA" id="ARBA00004123"/>
    </source>
</evidence>
<dbReference type="Proteomes" id="UP001054252">
    <property type="component" value="Unassembled WGS sequence"/>
</dbReference>
<evidence type="ECO:0000256" key="5">
    <source>
        <dbReference type="ARBA" id="ARBA00023159"/>
    </source>
</evidence>
<feature type="compositionally biased region" description="Basic and acidic residues" evidence="9">
    <location>
        <begin position="199"/>
        <end position="208"/>
    </location>
</feature>
<evidence type="ECO:0000256" key="4">
    <source>
        <dbReference type="ARBA" id="ARBA00023125"/>
    </source>
</evidence>
<evidence type="ECO:0000259" key="10">
    <source>
        <dbReference type="PROSITE" id="PS51032"/>
    </source>
</evidence>
<feature type="compositionally biased region" description="Basic residues" evidence="9">
    <location>
        <begin position="112"/>
        <end position="121"/>
    </location>
</feature>
<comment type="subcellular location">
    <subcellularLocation>
        <location evidence="1">Nucleus</location>
    </subcellularLocation>
</comment>
<keyword evidence="12" id="KW-1185">Reference proteome</keyword>
<dbReference type="SMART" id="SM00380">
    <property type="entry name" value="AP2"/>
    <property type="match status" value="1"/>
</dbReference>
<dbReference type="FunFam" id="3.30.730.10:FF:000001">
    <property type="entry name" value="Ethylene-responsive transcription factor 2"/>
    <property type="match status" value="1"/>
</dbReference>
<dbReference type="CDD" id="cd00018">
    <property type="entry name" value="AP2"/>
    <property type="match status" value="1"/>
</dbReference>
<evidence type="ECO:0000256" key="8">
    <source>
        <dbReference type="ARBA" id="ARBA00024343"/>
    </source>
</evidence>
<dbReference type="AlphaFoldDB" id="A0AAV5LTT6"/>
<dbReference type="InterPro" id="IPR036955">
    <property type="entry name" value="AP2/ERF_dom_sf"/>
</dbReference>
<dbReference type="GO" id="GO:0009873">
    <property type="term" value="P:ethylene-activated signaling pathway"/>
    <property type="evidence" value="ECO:0007669"/>
    <property type="project" value="UniProtKB-KW"/>
</dbReference>
<evidence type="ECO:0000256" key="3">
    <source>
        <dbReference type="ARBA" id="ARBA00023015"/>
    </source>
</evidence>
<dbReference type="SUPFAM" id="SSF54171">
    <property type="entry name" value="DNA-binding domain"/>
    <property type="match status" value="1"/>
</dbReference>
<keyword evidence="6" id="KW-0804">Transcription</keyword>
<name>A0AAV5LTT6_9ROSI</name>
<evidence type="ECO:0000256" key="7">
    <source>
        <dbReference type="ARBA" id="ARBA00023242"/>
    </source>
</evidence>
<feature type="region of interest" description="Disordered" evidence="9">
    <location>
        <begin position="106"/>
        <end position="134"/>
    </location>
</feature>
<feature type="domain" description="AP2/ERF" evidence="10">
    <location>
        <begin position="135"/>
        <end position="192"/>
    </location>
</feature>
<comment type="similarity">
    <text evidence="8">Belongs to the AP2/ERF transcription factor family. ERF subfamily.</text>
</comment>
<dbReference type="PROSITE" id="PS51032">
    <property type="entry name" value="AP2_ERF"/>
    <property type="match status" value="1"/>
</dbReference>
<dbReference type="InterPro" id="IPR050913">
    <property type="entry name" value="AP2/ERF_ERF"/>
</dbReference>
<keyword evidence="4" id="KW-0238">DNA-binding</keyword>
<dbReference type="EMBL" id="BPVZ01000138">
    <property type="protein sequence ID" value="GKV40091.1"/>
    <property type="molecule type" value="Genomic_DNA"/>
</dbReference>
<dbReference type="InterPro" id="IPR001471">
    <property type="entry name" value="AP2/ERF_dom"/>
</dbReference>
<dbReference type="GO" id="GO:0003700">
    <property type="term" value="F:DNA-binding transcription factor activity"/>
    <property type="evidence" value="ECO:0007669"/>
    <property type="project" value="InterPro"/>
</dbReference>
<evidence type="ECO:0000256" key="6">
    <source>
        <dbReference type="ARBA" id="ARBA00023163"/>
    </source>
</evidence>
<accession>A0AAV5LTT6</accession>
<organism evidence="11 12">
    <name type="scientific">Rubroshorea leprosula</name>
    <dbReference type="NCBI Taxonomy" id="152421"/>
    <lineage>
        <taxon>Eukaryota</taxon>
        <taxon>Viridiplantae</taxon>
        <taxon>Streptophyta</taxon>
        <taxon>Embryophyta</taxon>
        <taxon>Tracheophyta</taxon>
        <taxon>Spermatophyta</taxon>
        <taxon>Magnoliopsida</taxon>
        <taxon>eudicotyledons</taxon>
        <taxon>Gunneridae</taxon>
        <taxon>Pentapetalae</taxon>
        <taxon>rosids</taxon>
        <taxon>malvids</taxon>
        <taxon>Malvales</taxon>
        <taxon>Dipterocarpaceae</taxon>
        <taxon>Rubroshorea</taxon>
    </lineage>
</organism>
<reference evidence="11 12" key="1">
    <citation type="journal article" date="2021" name="Commun. Biol.">
        <title>The genome of Shorea leprosula (Dipterocarpaceae) highlights the ecological relevance of drought in aseasonal tropical rainforests.</title>
        <authorList>
            <person name="Ng K.K.S."/>
            <person name="Kobayashi M.J."/>
            <person name="Fawcett J.A."/>
            <person name="Hatakeyama M."/>
            <person name="Paape T."/>
            <person name="Ng C.H."/>
            <person name="Ang C.C."/>
            <person name="Tnah L.H."/>
            <person name="Lee C.T."/>
            <person name="Nishiyama T."/>
            <person name="Sese J."/>
            <person name="O'Brien M.J."/>
            <person name="Copetti D."/>
            <person name="Mohd Noor M.I."/>
            <person name="Ong R.C."/>
            <person name="Putra M."/>
            <person name="Sireger I.Z."/>
            <person name="Indrioko S."/>
            <person name="Kosugi Y."/>
            <person name="Izuno A."/>
            <person name="Isagi Y."/>
            <person name="Lee S.L."/>
            <person name="Shimizu K.K."/>
        </authorList>
    </citation>
    <scope>NUCLEOTIDE SEQUENCE [LARGE SCALE GENOMIC DNA]</scope>
    <source>
        <strain evidence="11">214</strain>
    </source>
</reference>
<dbReference type="Pfam" id="PF00847">
    <property type="entry name" value="AP2"/>
    <property type="match status" value="1"/>
</dbReference>
<dbReference type="InterPro" id="IPR016177">
    <property type="entry name" value="DNA-bd_dom_sf"/>
</dbReference>
<sequence length="342" mass="38801">MPITRIRSPPQTEILEKRTREMIHCAVRPVKYTEHRRHHTKLVTPTSNAGMDYQKEWKPRIVRISVTDADATDSSSEEETDACRRNRVRRFVNEITIESPCNGEKDGFWKRSSSRRNRKRSAPGGESVKAPVEKKFRGVRRRPWGKWAAEIRDPTRGVRLWLGTYDTAEEAAIVYDNAAIQLRGPDALTNFINPPQKSLAEKDNEKPLSSDCISGDDSRSHGNLCSPTSVLRSPSPSTDEGDSQSFKESRDFVNEIQEESSINFPDFFDYSPFTSEIFNSVPCCFDETGFQDWFLKDDLCSGFLDSSGNSGFGFGFGFSSWHSDDHFQDIGDLFALDPFVTI</sequence>
<proteinExistence type="inferred from homology"/>
<dbReference type="PANTHER" id="PTHR31194">
    <property type="entry name" value="SHN SHINE , DNA BINDING / TRANSCRIPTION FACTOR"/>
    <property type="match status" value="1"/>
</dbReference>
<comment type="caution">
    <text evidence="11">The sequence shown here is derived from an EMBL/GenBank/DDBJ whole genome shotgun (WGS) entry which is preliminary data.</text>
</comment>
<dbReference type="PRINTS" id="PR00367">
    <property type="entry name" value="ETHRSPELEMNT"/>
</dbReference>
<dbReference type="Gene3D" id="3.30.730.10">
    <property type="entry name" value="AP2/ERF domain"/>
    <property type="match status" value="1"/>
</dbReference>
<evidence type="ECO:0000256" key="2">
    <source>
        <dbReference type="ARBA" id="ARBA00022745"/>
    </source>
</evidence>
<evidence type="ECO:0000256" key="9">
    <source>
        <dbReference type="SAM" id="MobiDB-lite"/>
    </source>
</evidence>
<protein>
    <recommendedName>
        <fullName evidence="10">AP2/ERF domain-containing protein</fullName>
    </recommendedName>
</protein>